<dbReference type="AlphaFoldDB" id="A0A5C0XNE0"/>
<organism evidence="1 2">
    <name type="scientific">Pyrococcus furiosus (strain ATCC 43587 / DSM 3638 / JCM 8422 / Vc1)</name>
    <dbReference type="NCBI Taxonomy" id="186497"/>
    <lineage>
        <taxon>Archaea</taxon>
        <taxon>Methanobacteriati</taxon>
        <taxon>Methanobacteriota</taxon>
        <taxon>Thermococci</taxon>
        <taxon>Thermococcales</taxon>
        <taxon>Thermococcaceae</taxon>
        <taxon>Pyrococcus</taxon>
    </lineage>
</organism>
<sequence>MRRVSVIILTIAIFLAIGLAVDYITSTYGSINYEWKTSFKNYHTYNLAGNSVLNGYIMADGNISVYILTKEDFKKMKNGEFFSYYKAWEKVQSVEFNSIKIPSGEHILVVKNEGQGRRWISAKIVNKKE</sequence>
<protein>
    <submittedName>
        <fullName evidence="1">Uncharacterized protein</fullName>
    </submittedName>
</protein>
<dbReference type="OrthoDB" id="101216at2157"/>
<evidence type="ECO:0000313" key="1">
    <source>
        <dbReference type="EMBL" id="QEK78676.1"/>
    </source>
</evidence>
<accession>A0A5C0XNE0</accession>
<evidence type="ECO:0000313" key="2">
    <source>
        <dbReference type="Proteomes" id="UP000324354"/>
    </source>
</evidence>
<dbReference type="Proteomes" id="UP000324354">
    <property type="component" value="Chromosome"/>
</dbReference>
<dbReference type="EMBL" id="CP023154">
    <property type="protein sequence ID" value="QEK78676.1"/>
    <property type="molecule type" value="Genomic_DNA"/>
</dbReference>
<reference evidence="1 2" key="1">
    <citation type="submission" date="2017-08" db="EMBL/GenBank/DDBJ databases">
        <title>Resequencing and Reannotation of the genome of Pyrococcus furiosus type strain DSM3638.</title>
        <authorList>
            <person name="Reichelt R.M."/>
            <person name="Bunk B."/>
        </authorList>
    </citation>
    <scope>NUCLEOTIDE SEQUENCE [LARGE SCALE GENOMIC DNA]</scope>
    <source>
        <strain evidence="1 2">DSM 3638</strain>
    </source>
</reference>
<name>A0A5C0XNE0_PYRFU</name>
<proteinExistence type="predicted"/>
<gene>
    <name evidence="1" type="ORF">PFDSM3638_05090</name>
</gene>